<sequence length="423" mass="48290">MNAKFEKTELAPGVNLYLYPTDKYKTVSIRAFLYTDLEDETSKTAILPEILKKGTKDYPTPRELSKELAKLYGTRMGAGVTKRGETLLADFRMEMVSPKYLEDDSYVQKALKIFKDVIFDPALDDNKFNKTYVEIEKQNLKNRIAAVVNDKQKFAFMKAIENSCPDEAYRISKYGSVEELDKVNEANLYQHYEKIVNNNPMDFYVVGNFDKDKLKPLLTETFKINRQQVTSIKKPINSKAQPLNEIVHDMEVKQGRLVMVMKTPVTMNNNSYPALLMYNGILGGFTHSKLFQNVREKASLAYYAGSNIETLKGMVFLFAGIDKETYKETLDIMNQQLEDIKAGKISEKEMEYTLAGLKNSLSETIDEVGGQIGLQVDGGLVGRRWEIEELLSELKNVKKEDVVEVANSLEVDTIFFLRPKEEQ</sequence>
<dbReference type="RefSeq" id="WP_353892693.1">
    <property type="nucleotide sequence ID" value="NZ_CP159485.1"/>
</dbReference>
<dbReference type="EMBL" id="CP159485">
    <property type="protein sequence ID" value="XCI28116.1"/>
    <property type="molecule type" value="Genomic_DNA"/>
</dbReference>
<proteinExistence type="predicted"/>
<dbReference type="InterPro" id="IPR007863">
    <property type="entry name" value="Peptidase_M16_C"/>
</dbReference>
<dbReference type="PANTHER" id="PTHR11851:SF186">
    <property type="entry name" value="INACTIVE METALLOPROTEASE YMFF-RELATED"/>
    <property type="match status" value="1"/>
</dbReference>
<protein>
    <submittedName>
        <fullName evidence="2">Pitrilysin family protein</fullName>
    </submittedName>
</protein>
<feature type="domain" description="Peptidase M16 C-terminal" evidence="1">
    <location>
        <begin position="183"/>
        <end position="356"/>
    </location>
</feature>
<reference evidence="2" key="2">
    <citation type="submission" date="2024-06" db="EMBL/GenBank/DDBJ databases">
        <authorList>
            <person name="Petrova K.O."/>
            <person name="Toshchakov S.V."/>
            <person name="Boltjanskaja Y.V."/>
            <person name="Kevbrin V.V."/>
        </authorList>
    </citation>
    <scope>NUCLEOTIDE SEQUENCE</scope>
    <source>
        <strain evidence="2">Z-710</strain>
    </source>
</reference>
<dbReference type="GO" id="GO:0046872">
    <property type="term" value="F:metal ion binding"/>
    <property type="evidence" value="ECO:0007669"/>
    <property type="project" value="InterPro"/>
</dbReference>
<dbReference type="NCBIfam" id="NF047422">
    <property type="entry name" value="YfmF_fam"/>
    <property type="match status" value="1"/>
</dbReference>
<dbReference type="SUPFAM" id="SSF63411">
    <property type="entry name" value="LuxS/MPP-like metallohydrolase"/>
    <property type="match status" value="2"/>
</dbReference>
<dbReference type="InterPro" id="IPR050361">
    <property type="entry name" value="MPP/UQCRC_Complex"/>
</dbReference>
<dbReference type="Pfam" id="PF05193">
    <property type="entry name" value="Peptidase_M16_C"/>
    <property type="match status" value="1"/>
</dbReference>
<evidence type="ECO:0000259" key="1">
    <source>
        <dbReference type="Pfam" id="PF05193"/>
    </source>
</evidence>
<dbReference type="AlphaFoldDB" id="A0AAU8HSJ2"/>
<dbReference type="PANTHER" id="PTHR11851">
    <property type="entry name" value="METALLOPROTEASE"/>
    <property type="match status" value="1"/>
</dbReference>
<evidence type="ECO:0000313" key="2">
    <source>
        <dbReference type="EMBL" id="XCI28116.1"/>
    </source>
</evidence>
<dbReference type="Gene3D" id="3.30.830.10">
    <property type="entry name" value="Metalloenzyme, LuxS/M16 peptidase-like"/>
    <property type="match status" value="2"/>
</dbReference>
<organism evidence="2">
    <name type="scientific">Proteinivorax hydrogeniformans</name>
    <dbReference type="NCBI Taxonomy" id="1826727"/>
    <lineage>
        <taxon>Bacteria</taxon>
        <taxon>Bacillati</taxon>
        <taxon>Bacillota</taxon>
        <taxon>Clostridia</taxon>
        <taxon>Eubacteriales</taxon>
        <taxon>Proteinivoracaceae</taxon>
        <taxon>Proteinivorax</taxon>
    </lineage>
</organism>
<accession>A0AAU8HSJ2</accession>
<name>A0AAU8HSJ2_9FIRM</name>
<gene>
    <name evidence="2" type="ORF">PRVXH_002062</name>
</gene>
<dbReference type="InterPro" id="IPR011249">
    <property type="entry name" value="Metalloenz_LuxS/M16"/>
</dbReference>
<reference evidence="2" key="1">
    <citation type="journal article" date="2018" name="Antonie Van Leeuwenhoek">
        <title>Proteinivorax hydrogeniformans sp. nov., an anaerobic, haloalkaliphilic bacterium fermenting proteinaceous compounds with high hydrogen production.</title>
        <authorList>
            <person name="Boltyanskaya Y."/>
            <person name="Detkova E."/>
            <person name="Pimenov N."/>
            <person name="Kevbrin V."/>
        </authorList>
    </citation>
    <scope>NUCLEOTIDE SEQUENCE</scope>
    <source>
        <strain evidence="2">Z-710</strain>
    </source>
</reference>